<name>A0ABT8DB33_9RHOB</name>
<dbReference type="Proteomes" id="UP001243846">
    <property type="component" value="Unassembled WGS sequence"/>
</dbReference>
<keyword evidence="3" id="KW-1185">Reference proteome</keyword>
<dbReference type="InterPro" id="IPR038225">
    <property type="entry name" value="TagF_sf"/>
</dbReference>
<reference evidence="3" key="1">
    <citation type="journal article" date="2019" name="Int. J. Syst. Evol. Microbiol.">
        <title>The Global Catalogue of Microorganisms (GCM) 10K type strain sequencing project: providing services to taxonomists for standard genome sequencing and annotation.</title>
        <authorList>
            <consortium name="The Broad Institute Genomics Platform"/>
            <consortium name="The Broad Institute Genome Sequencing Center for Infectious Disease"/>
            <person name="Wu L."/>
            <person name="Ma J."/>
        </authorList>
    </citation>
    <scope>NUCLEOTIDE SEQUENCE [LARGE SCALE GENOMIC DNA]</scope>
    <source>
        <strain evidence="3">CECT 8482</strain>
    </source>
</reference>
<dbReference type="Gene3D" id="3.60.40.10">
    <property type="entry name" value="PPM-type phosphatase domain"/>
    <property type="match status" value="1"/>
</dbReference>
<gene>
    <name evidence="2" type="primary">tagF</name>
    <name evidence="2" type="ORF">QWZ10_21605</name>
</gene>
<evidence type="ECO:0000313" key="3">
    <source>
        <dbReference type="Proteomes" id="UP001243846"/>
    </source>
</evidence>
<dbReference type="CDD" id="cd00143">
    <property type="entry name" value="PP2Cc"/>
    <property type="match status" value="1"/>
</dbReference>
<dbReference type="InterPro" id="IPR017748">
    <property type="entry name" value="TagF"/>
</dbReference>
<organism evidence="2 3">
    <name type="scientific">Paracoccus cavernae</name>
    <dbReference type="NCBI Taxonomy" id="1571207"/>
    <lineage>
        <taxon>Bacteria</taxon>
        <taxon>Pseudomonadati</taxon>
        <taxon>Pseudomonadota</taxon>
        <taxon>Alphaproteobacteria</taxon>
        <taxon>Rhodobacterales</taxon>
        <taxon>Paracoccaceae</taxon>
        <taxon>Paracoccus</taxon>
    </lineage>
</organism>
<dbReference type="NCBIfam" id="TIGR03373">
    <property type="entry name" value="VI_minor_4"/>
    <property type="match status" value="1"/>
</dbReference>
<dbReference type="Pfam" id="PF09867">
    <property type="entry name" value="TagF_N"/>
    <property type="match status" value="1"/>
</dbReference>
<dbReference type="InterPro" id="IPR036457">
    <property type="entry name" value="PPM-type-like_dom_sf"/>
</dbReference>
<dbReference type="Gene3D" id="3.40.1730.10">
    <property type="entry name" value="pa0076 domain"/>
    <property type="match status" value="1"/>
</dbReference>
<evidence type="ECO:0000313" key="2">
    <source>
        <dbReference type="EMBL" id="MDN3713700.1"/>
    </source>
</evidence>
<sequence length="368" mass="39457">MDRRGALSVAVFGKHPGHGDFLSLAFPEGPARRISDWLGENLGAVRDLLGPLWDGLAQQPMGLRFWFGAQLGEGLAWRGVMRMSADKVGRSYPLLIAQPCTGESLPLLMNDQGFYEAAEECLTTLLDQAVLSQPETTSGLALRLGGFEGADHGTGGHDHMFWAMRPNDGDAAELLAEVAATDLICGATARSYWWFRHPVNGQSGILACQGLPDPQAMSWLLSGGGGRTIEGDAMTGEDDDGFLFDDAMLSHQGVVRDHNEDNMIAMPDIGVWAVADGMGGHQAGDAASRIIVEEIASIGLPVSALDQRARFLERIDRANQGILAHARERALTTVGSTLAALLIHGHEFACIWAGDSRVYLLRKGLCTA</sequence>
<dbReference type="SUPFAM" id="SSF81606">
    <property type="entry name" value="PP2C-like"/>
    <property type="match status" value="1"/>
</dbReference>
<dbReference type="PROSITE" id="PS51746">
    <property type="entry name" value="PPM_2"/>
    <property type="match status" value="1"/>
</dbReference>
<protein>
    <submittedName>
        <fullName evidence="2">Type VI secretion system-associated protein TagF</fullName>
    </submittedName>
</protein>
<proteinExistence type="predicted"/>
<dbReference type="InterPro" id="IPR001932">
    <property type="entry name" value="PPM-type_phosphatase-like_dom"/>
</dbReference>
<dbReference type="Pfam" id="PF13672">
    <property type="entry name" value="PP2C_2"/>
    <property type="match status" value="1"/>
</dbReference>
<comment type="caution">
    <text evidence="2">The sequence shown here is derived from an EMBL/GenBank/DDBJ whole genome shotgun (WGS) entry which is preliminary data.</text>
</comment>
<dbReference type="EMBL" id="JAUFRC010000002">
    <property type="protein sequence ID" value="MDN3713700.1"/>
    <property type="molecule type" value="Genomic_DNA"/>
</dbReference>
<feature type="domain" description="PPM-type phosphatase" evidence="1">
    <location>
        <begin position="245"/>
        <end position="368"/>
    </location>
</feature>
<accession>A0ABT8DB33</accession>
<evidence type="ECO:0000259" key="1">
    <source>
        <dbReference type="PROSITE" id="PS51746"/>
    </source>
</evidence>